<protein>
    <submittedName>
        <fullName evidence="2">Uncharacterized protein</fullName>
    </submittedName>
</protein>
<sequence length="77" mass="9054">MQQALTAQVMKEALQREREKIAELRKTQESHQVRPEDEHGSGRGHRHPRDQRSREQSDQEPMENNDPWSGQIVNIKV</sequence>
<name>A0A1G6EST8_9BACT</name>
<dbReference type="STRING" id="617002.SAMN05660653_03062"/>
<dbReference type="Proteomes" id="UP000198771">
    <property type="component" value="Unassembled WGS sequence"/>
</dbReference>
<evidence type="ECO:0000313" key="3">
    <source>
        <dbReference type="Proteomes" id="UP000198771"/>
    </source>
</evidence>
<organism evidence="2 3">
    <name type="scientific">Desulfonatronum thiosulfatophilum</name>
    <dbReference type="NCBI Taxonomy" id="617002"/>
    <lineage>
        <taxon>Bacteria</taxon>
        <taxon>Pseudomonadati</taxon>
        <taxon>Thermodesulfobacteriota</taxon>
        <taxon>Desulfovibrionia</taxon>
        <taxon>Desulfovibrionales</taxon>
        <taxon>Desulfonatronaceae</taxon>
        <taxon>Desulfonatronum</taxon>
    </lineage>
</organism>
<dbReference type="AlphaFoldDB" id="A0A1G6EST8"/>
<evidence type="ECO:0000256" key="1">
    <source>
        <dbReference type="SAM" id="MobiDB-lite"/>
    </source>
</evidence>
<proteinExistence type="predicted"/>
<feature type="compositionally biased region" description="Basic and acidic residues" evidence="1">
    <location>
        <begin position="22"/>
        <end position="41"/>
    </location>
</feature>
<reference evidence="2 3" key="1">
    <citation type="submission" date="2016-10" db="EMBL/GenBank/DDBJ databases">
        <authorList>
            <person name="de Groot N.N."/>
        </authorList>
    </citation>
    <scope>NUCLEOTIDE SEQUENCE [LARGE SCALE GENOMIC DNA]</scope>
    <source>
        <strain evidence="2 3">ASO4-2</strain>
    </source>
</reference>
<feature type="compositionally biased region" description="Polar residues" evidence="1">
    <location>
        <begin position="66"/>
        <end position="77"/>
    </location>
</feature>
<gene>
    <name evidence="2" type="ORF">SAMN05660653_03062</name>
</gene>
<dbReference type="EMBL" id="FMXO01000021">
    <property type="protein sequence ID" value="SDB59895.1"/>
    <property type="molecule type" value="Genomic_DNA"/>
</dbReference>
<feature type="region of interest" description="Disordered" evidence="1">
    <location>
        <begin position="22"/>
        <end position="77"/>
    </location>
</feature>
<evidence type="ECO:0000313" key="2">
    <source>
        <dbReference type="EMBL" id="SDB59895.1"/>
    </source>
</evidence>
<accession>A0A1G6EST8</accession>
<keyword evidence="3" id="KW-1185">Reference proteome</keyword>